<protein>
    <submittedName>
        <fullName evidence="17">TonB-dependent receptor</fullName>
    </submittedName>
</protein>
<keyword evidence="7" id="KW-0732">Signal</keyword>
<keyword evidence="3 14" id="KW-0813">Transport</keyword>
<proteinExistence type="inferred from homology"/>
<dbReference type="SUPFAM" id="SSF56935">
    <property type="entry name" value="Porins"/>
    <property type="match status" value="1"/>
</dbReference>
<evidence type="ECO:0000256" key="5">
    <source>
        <dbReference type="ARBA" id="ARBA00022496"/>
    </source>
</evidence>
<dbReference type="InterPro" id="IPR012910">
    <property type="entry name" value="Plug_dom"/>
</dbReference>
<accession>A0A177NFX6</accession>
<evidence type="ECO:0000313" key="18">
    <source>
        <dbReference type="Proteomes" id="UP000077628"/>
    </source>
</evidence>
<dbReference type="GO" id="GO:0015344">
    <property type="term" value="F:siderophore uptake transmembrane transporter activity"/>
    <property type="evidence" value="ECO:0007669"/>
    <property type="project" value="TreeGrafter"/>
</dbReference>
<dbReference type="InterPro" id="IPR011662">
    <property type="entry name" value="Secretin/TonB_short_N"/>
</dbReference>
<keyword evidence="18" id="KW-1185">Reference proteome</keyword>
<keyword evidence="8" id="KW-0408">Iron</keyword>
<keyword evidence="4 14" id="KW-1134">Transmembrane beta strand</keyword>
<dbReference type="Gene3D" id="2.170.130.10">
    <property type="entry name" value="TonB-dependent receptor, plug domain"/>
    <property type="match status" value="1"/>
</dbReference>
<dbReference type="NCBIfam" id="TIGR01783">
    <property type="entry name" value="TonB-siderophor"/>
    <property type="match status" value="1"/>
</dbReference>
<evidence type="ECO:0000256" key="14">
    <source>
        <dbReference type="PROSITE-ProRule" id="PRU01360"/>
    </source>
</evidence>
<dbReference type="CDD" id="cd01347">
    <property type="entry name" value="ligand_gated_channel"/>
    <property type="match status" value="1"/>
</dbReference>
<dbReference type="STRING" id="702114.A1355_09720"/>
<evidence type="ECO:0000256" key="10">
    <source>
        <dbReference type="ARBA" id="ARBA00023077"/>
    </source>
</evidence>
<dbReference type="InterPro" id="IPR037066">
    <property type="entry name" value="Plug_dom_sf"/>
</dbReference>
<feature type="domain" description="Secretin/TonB short N-terminal" evidence="16">
    <location>
        <begin position="62"/>
        <end position="113"/>
    </location>
</feature>
<evidence type="ECO:0000313" key="17">
    <source>
        <dbReference type="EMBL" id="OAI16775.1"/>
    </source>
</evidence>
<dbReference type="PROSITE" id="PS52016">
    <property type="entry name" value="TONB_DEPENDENT_REC_3"/>
    <property type="match status" value="1"/>
</dbReference>
<dbReference type="RefSeq" id="WP_064030261.1">
    <property type="nucleotide sequence ID" value="NZ_LUUK01000183.1"/>
</dbReference>
<keyword evidence="13 14" id="KW-0998">Cell outer membrane</keyword>
<comment type="subcellular location">
    <subcellularLocation>
        <location evidence="1 14">Cell outer membrane</location>
        <topology evidence="1 14">Multi-pass membrane protein</topology>
    </subcellularLocation>
</comment>
<evidence type="ECO:0000256" key="8">
    <source>
        <dbReference type="ARBA" id="ARBA00023004"/>
    </source>
</evidence>
<dbReference type="InterPro" id="IPR000531">
    <property type="entry name" value="Beta-barrel_TonB"/>
</dbReference>
<keyword evidence="6 14" id="KW-0812">Transmembrane</keyword>
<dbReference type="OrthoDB" id="127311at2"/>
<evidence type="ECO:0000256" key="6">
    <source>
        <dbReference type="ARBA" id="ARBA00022692"/>
    </source>
</evidence>
<keyword evidence="11 14" id="KW-0472">Membrane</keyword>
<evidence type="ECO:0000256" key="4">
    <source>
        <dbReference type="ARBA" id="ARBA00022452"/>
    </source>
</evidence>
<evidence type="ECO:0000256" key="12">
    <source>
        <dbReference type="ARBA" id="ARBA00023170"/>
    </source>
</evidence>
<dbReference type="GO" id="GO:0009279">
    <property type="term" value="C:cell outer membrane"/>
    <property type="evidence" value="ECO:0007669"/>
    <property type="project" value="UniProtKB-SubCell"/>
</dbReference>
<keyword evidence="10 15" id="KW-0798">TonB box</keyword>
<keyword evidence="5" id="KW-0410">Iron transport</keyword>
<comment type="similarity">
    <text evidence="2 14 15">Belongs to the TonB-dependent receptor family.</text>
</comment>
<evidence type="ECO:0000256" key="15">
    <source>
        <dbReference type="RuleBase" id="RU003357"/>
    </source>
</evidence>
<dbReference type="Pfam" id="PF07715">
    <property type="entry name" value="Plug"/>
    <property type="match status" value="1"/>
</dbReference>
<dbReference type="GO" id="GO:0015891">
    <property type="term" value="P:siderophore transport"/>
    <property type="evidence" value="ECO:0007669"/>
    <property type="project" value="InterPro"/>
</dbReference>
<name>A0A177NFX6_9GAMM</name>
<evidence type="ECO:0000256" key="1">
    <source>
        <dbReference type="ARBA" id="ARBA00004571"/>
    </source>
</evidence>
<evidence type="ECO:0000256" key="7">
    <source>
        <dbReference type="ARBA" id="ARBA00022729"/>
    </source>
</evidence>
<dbReference type="Pfam" id="PF00593">
    <property type="entry name" value="TonB_dep_Rec_b-barrel"/>
    <property type="match status" value="1"/>
</dbReference>
<dbReference type="PANTHER" id="PTHR32552">
    <property type="entry name" value="FERRICHROME IRON RECEPTOR-RELATED"/>
    <property type="match status" value="1"/>
</dbReference>
<dbReference type="Proteomes" id="UP000077628">
    <property type="component" value="Unassembled WGS sequence"/>
</dbReference>
<keyword evidence="9" id="KW-0406">Ion transport</keyword>
<comment type="caution">
    <text evidence="17">The sequence shown here is derived from an EMBL/GenBank/DDBJ whole genome shotgun (WGS) entry which is preliminary data.</text>
</comment>
<reference evidence="18" key="1">
    <citation type="submission" date="2016-03" db="EMBL/GenBank/DDBJ databases">
        <authorList>
            <person name="Heylen K."/>
            <person name="De Vos P."/>
            <person name="Vekeman B."/>
        </authorList>
    </citation>
    <scope>NUCLEOTIDE SEQUENCE [LARGE SCALE GENOMIC DNA]</scope>
    <source>
        <strain evidence="18">R-45383</strain>
    </source>
</reference>
<organism evidence="17 18">
    <name type="scientific">Methylomonas koyamae</name>
    <dbReference type="NCBI Taxonomy" id="702114"/>
    <lineage>
        <taxon>Bacteria</taxon>
        <taxon>Pseudomonadati</taxon>
        <taxon>Pseudomonadota</taxon>
        <taxon>Gammaproteobacteria</taxon>
        <taxon>Methylococcales</taxon>
        <taxon>Methylococcaceae</taxon>
        <taxon>Methylomonas</taxon>
    </lineage>
</organism>
<evidence type="ECO:0000259" key="16">
    <source>
        <dbReference type="SMART" id="SM00965"/>
    </source>
</evidence>
<keyword evidence="12 17" id="KW-0675">Receptor</keyword>
<evidence type="ECO:0000256" key="13">
    <source>
        <dbReference type="ARBA" id="ARBA00023237"/>
    </source>
</evidence>
<dbReference type="AlphaFoldDB" id="A0A177NFX6"/>
<evidence type="ECO:0000256" key="2">
    <source>
        <dbReference type="ARBA" id="ARBA00009810"/>
    </source>
</evidence>
<evidence type="ECO:0000256" key="11">
    <source>
        <dbReference type="ARBA" id="ARBA00023136"/>
    </source>
</evidence>
<dbReference type="EMBL" id="LUUK01000183">
    <property type="protein sequence ID" value="OAI16775.1"/>
    <property type="molecule type" value="Genomic_DNA"/>
</dbReference>
<dbReference type="GO" id="GO:0038023">
    <property type="term" value="F:signaling receptor activity"/>
    <property type="evidence" value="ECO:0007669"/>
    <property type="project" value="InterPro"/>
</dbReference>
<dbReference type="FunFam" id="2.170.130.10:FF:000001">
    <property type="entry name" value="Catecholate siderophore TonB-dependent receptor"/>
    <property type="match status" value="1"/>
</dbReference>
<dbReference type="SMART" id="SM00965">
    <property type="entry name" value="STN"/>
    <property type="match status" value="1"/>
</dbReference>
<dbReference type="Gene3D" id="3.55.50.30">
    <property type="match status" value="1"/>
</dbReference>
<evidence type="ECO:0000256" key="9">
    <source>
        <dbReference type="ARBA" id="ARBA00023065"/>
    </source>
</evidence>
<dbReference type="Gene3D" id="2.40.170.20">
    <property type="entry name" value="TonB-dependent receptor, beta-barrel domain"/>
    <property type="match status" value="1"/>
</dbReference>
<dbReference type="FunFam" id="2.40.170.20:FF:000005">
    <property type="entry name" value="TonB-dependent siderophore receptor"/>
    <property type="match status" value="1"/>
</dbReference>
<dbReference type="InterPro" id="IPR036942">
    <property type="entry name" value="Beta-barrel_TonB_sf"/>
</dbReference>
<gene>
    <name evidence="17" type="ORF">A1355_09720</name>
</gene>
<dbReference type="PANTHER" id="PTHR32552:SF68">
    <property type="entry name" value="FERRICHROME OUTER MEMBRANE TRANSPORTER_PHAGE RECEPTOR"/>
    <property type="match status" value="1"/>
</dbReference>
<dbReference type="InterPro" id="IPR010105">
    <property type="entry name" value="TonB_sidphr_rcpt"/>
</dbReference>
<dbReference type="InterPro" id="IPR039426">
    <property type="entry name" value="TonB-dep_rcpt-like"/>
</dbReference>
<evidence type="ECO:0000256" key="3">
    <source>
        <dbReference type="ARBA" id="ARBA00022448"/>
    </source>
</evidence>
<sequence>MSNAKYCKHSAGKGRRHTAKAVLLAALISQTAHGDAAGKHHFDIPAQSLNQALLMFGRQSQQQLMYGTDIADNLRSRALQGDYTADEAIRILLGDAPLQAVTTGDGAITLQPRAAELHNNLGPQTMPAVQVVGKATYDSTDPYNPDYSLPNASTATKTDTPIMETPLSIQVVTKAVMHDQQAIQVGDAIKNVSGVFQGFTFGGFSEQFMIRGFNTNYANYVDGMRWPVSRVPLANAEKIEVVKGAAANLYGRIEPGGMINVVTKRPQEKPYYSLEQRFGSYDLYQTLADSTGAINQEGSLLYRINFEYLDKNSFRDFAFTERTYVAPSLTWKISDRTQLDLDFIYSNEDTLEDHGVVASSVTRRPLDIPISRYLGEPSIDKSNTELFSTGLTLNHEISENWKVNAQFKHINRDVLDLQHAAPGIINIATGELARAFCCGPGTQDVLGGILNITGKFATWDITHSVLVGWDYYEMRSSFNGWFLPPAIFDGQVNSINIYNPQYGQSGVDLASIPKNDFSDQRLSWNGVYFQDQMTLFEKLHILGGGRYDWANRGSGSSSVSLSDATSSYSDIENQKFSPRVGLLYQPWQWLSLYGNFVESLGASNTSPGVGGNILAPESAEQFEAGFKTEFLNKRLNSSVAFYQLTKQNISVPIAGTRFAQTIGEARSRGVEIDISGQVADGLNLIATYAYTDANILSGDNAGNRLWNIPRNSGSLWAKYDIQESALHGLSVGAGVYFQSERQGDNSNSFQLPGYGKVDVLLRYQLPIVKAKTTLQFNVENLLDHKYYSATDNSNSFLNPGAPRTFIGSVKVEY</sequence>